<protein>
    <submittedName>
        <fullName evidence="2">Uncharacterized protein</fullName>
    </submittedName>
</protein>
<sequence>MGQAEQRAVARRVQQELVTELEALYRRVFDRMSQENLGEGAMGRLTQLILRSRDGALSPLQEAMERPPGPRDPKDEPSRTP</sequence>
<dbReference type="PATRIC" id="fig|1608419.3.peg.1866"/>
<evidence type="ECO:0000313" key="3">
    <source>
        <dbReference type="Proteomes" id="UP000035037"/>
    </source>
</evidence>
<name>A0A0G8AXP1_9SYNE</name>
<accession>A0A0G8AXP1</accession>
<comment type="caution">
    <text evidence="2">The sequence shown here is derived from an EMBL/GenBank/DDBJ whole genome shotgun (WGS) entry which is preliminary data.</text>
</comment>
<dbReference type="InterPro" id="IPR030810">
    <property type="entry name" value="Small_EgtBD"/>
</dbReference>
<reference evidence="2 3" key="2">
    <citation type="submission" date="2015-05" db="EMBL/GenBank/DDBJ databases">
        <title>Lifestyle Evolution in Cyanobacterial Symbionts of Sponges.</title>
        <authorList>
            <person name="Burgsdorf I."/>
            <person name="Slaby B.M."/>
            <person name="Handley K.M."/>
            <person name="Haber M."/>
            <person name="Blom J."/>
            <person name="Marshall C.W."/>
            <person name="Gilbert J.A."/>
            <person name="Hentschel U."/>
            <person name="Steindler L."/>
        </authorList>
    </citation>
    <scope>NUCLEOTIDE SEQUENCE [LARGE SCALE GENOMIC DNA]</scope>
    <source>
        <strain evidence="2">15L</strain>
    </source>
</reference>
<dbReference type="EMBL" id="JYFQ01000053">
    <property type="protein sequence ID" value="KKZ14050.1"/>
    <property type="molecule type" value="Genomic_DNA"/>
</dbReference>
<proteinExistence type="predicted"/>
<gene>
    <name evidence="2" type="ORF">TQ37_02330</name>
</gene>
<evidence type="ECO:0000313" key="2">
    <source>
        <dbReference type="EMBL" id="KKZ14050.1"/>
    </source>
</evidence>
<reference evidence="2 3" key="1">
    <citation type="submission" date="2015-02" db="EMBL/GenBank/DDBJ databases">
        <authorList>
            <person name="Slaby B."/>
            <person name="Hentschel U."/>
        </authorList>
    </citation>
    <scope>NUCLEOTIDE SEQUENCE [LARGE SCALE GENOMIC DNA]</scope>
    <source>
        <strain evidence="2">15L</strain>
    </source>
</reference>
<feature type="region of interest" description="Disordered" evidence="1">
    <location>
        <begin position="52"/>
        <end position="81"/>
    </location>
</feature>
<organism evidence="2 3">
    <name type="scientific">Candidatus Synechococcus spongiarum 15L</name>
    <dbReference type="NCBI Taxonomy" id="1608419"/>
    <lineage>
        <taxon>Bacteria</taxon>
        <taxon>Bacillati</taxon>
        <taxon>Cyanobacteriota</taxon>
        <taxon>Cyanophyceae</taxon>
        <taxon>Synechococcales</taxon>
        <taxon>Synechococcaceae</taxon>
        <taxon>Synechococcus</taxon>
    </lineage>
</organism>
<feature type="compositionally biased region" description="Basic and acidic residues" evidence="1">
    <location>
        <begin position="63"/>
        <end position="81"/>
    </location>
</feature>
<evidence type="ECO:0000256" key="1">
    <source>
        <dbReference type="SAM" id="MobiDB-lite"/>
    </source>
</evidence>
<dbReference type="NCBIfam" id="TIGR04374">
    <property type="entry name" value="small_w_EgtBD"/>
    <property type="match status" value="1"/>
</dbReference>
<dbReference type="Proteomes" id="UP000035037">
    <property type="component" value="Unassembled WGS sequence"/>
</dbReference>
<dbReference type="AlphaFoldDB" id="A0A0G8AXP1"/>